<evidence type="ECO:0000259" key="1">
    <source>
        <dbReference type="Pfam" id="PF00561"/>
    </source>
</evidence>
<dbReference type="RefSeq" id="WP_002890506.1">
    <property type="nucleotide sequence ID" value="NZ_ALIF01000001.1"/>
</dbReference>
<accession>J7TQY1</accession>
<sequence length="262" mass="29992">MKFHEFGDKNLPTILLIHGGGSSWWNYLRQARLLSHNYHVILPTLNGHGEEYQEDYISTEDSAQEILDYVRQNCDGKLFALGGVSLGGQIAMELLSLDSDIAEKAIIDGSICIPQPRLARFSILLVSLFGKLMISKSSCKLQLSLMNKFYPQLAYPDEIKNYYMEDMPRTPNKTLVTIYKTYMGHYKLNSRISKSKAQVLYIYGEKELKCVKESARLFEQLHPNTILFEAKGYNHGYLSAYLPQEWVDLVIPFLKSDSFIVN</sequence>
<dbReference type="Pfam" id="PF00561">
    <property type="entry name" value="Abhydrolase_1"/>
    <property type="match status" value="1"/>
</dbReference>
<evidence type="ECO:0000313" key="2">
    <source>
        <dbReference type="EMBL" id="EJO16754.1"/>
    </source>
</evidence>
<dbReference type="PANTHER" id="PTHR43798">
    <property type="entry name" value="MONOACYLGLYCEROL LIPASE"/>
    <property type="match status" value="1"/>
</dbReference>
<dbReference type="EC" id="3.-.-.-" evidence="2"/>
<keyword evidence="2" id="KW-0378">Hydrolase</keyword>
<dbReference type="GO" id="GO:0016787">
    <property type="term" value="F:hydrolase activity"/>
    <property type="evidence" value="ECO:0007669"/>
    <property type="project" value="UniProtKB-KW"/>
</dbReference>
<proteinExistence type="predicted"/>
<dbReference type="AlphaFoldDB" id="J7TQY1"/>
<dbReference type="InterPro" id="IPR050266">
    <property type="entry name" value="AB_hydrolase_sf"/>
</dbReference>
<dbReference type="PANTHER" id="PTHR43798:SF33">
    <property type="entry name" value="HYDROLASE, PUTATIVE (AFU_ORTHOLOGUE AFUA_2G14860)-RELATED"/>
    <property type="match status" value="1"/>
</dbReference>
<organism evidence="2 3">
    <name type="scientific">Streptococcus salivarius K12</name>
    <dbReference type="NCBI Taxonomy" id="1200793"/>
    <lineage>
        <taxon>Bacteria</taxon>
        <taxon>Bacillati</taxon>
        <taxon>Bacillota</taxon>
        <taxon>Bacilli</taxon>
        <taxon>Lactobacillales</taxon>
        <taxon>Streptococcaceae</taxon>
        <taxon>Streptococcus</taxon>
    </lineage>
</organism>
<dbReference type="EMBL" id="ALIF01000001">
    <property type="protein sequence ID" value="EJO16754.1"/>
    <property type="molecule type" value="Genomic_DNA"/>
</dbReference>
<feature type="domain" description="AB hydrolase-1" evidence="1">
    <location>
        <begin position="12"/>
        <end position="235"/>
    </location>
</feature>
<evidence type="ECO:0000313" key="3">
    <source>
        <dbReference type="Proteomes" id="UP000006983"/>
    </source>
</evidence>
<comment type="caution">
    <text evidence="2">The sequence shown here is derived from an EMBL/GenBank/DDBJ whole genome shotgun (WGS) entry which is preliminary data.</text>
</comment>
<keyword evidence="3" id="KW-1185">Reference proteome</keyword>
<dbReference type="Proteomes" id="UP000006983">
    <property type="component" value="Unassembled WGS sequence"/>
</dbReference>
<reference evidence="2 3" key="1">
    <citation type="journal article" date="2012" name="J. Bacteriol.">
        <title>Genome Sequence of the Lantibiotic Bacteriocin Producer Streptococcus salivarius Strain K12.</title>
        <authorList>
            <person name="Barretto C."/>
            <person name="Alvarez-Martin P."/>
            <person name="Foata F."/>
            <person name="Renault P."/>
            <person name="Berger B."/>
        </authorList>
    </citation>
    <scope>NUCLEOTIDE SEQUENCE [LARGE SCALE GENOMIC DNA]</scope>
    <source>
        <strain evidence="2 3">K12</strain>
    </source>
</reference>
<protein>
    <submittedName>
        <fullName evidence="2">Hydrolase</fullName>
        <ecNumber evidence="2">3.-.-.-</ecNumber>
    </submittedName>
</protein>
<dbReference type="InterPro" id="IPR000073">
    <property type="entry name" value="AB_hydrolase_1"/>
</dbReference>
<dbReference type="SUPFAM" id="SSF53474">
    <property type="entry name" value="alpha/beta-Hydrolases"/>
    <property type="match status" value="1"/>
</dbReference>
<gene>
    <name evidence="2" type="ORF">RSSL_01528</name>
</gene>
<dbReference type="InterPro" id="IPR029058">
    <property type="entry name" value="AB_hydrolase_fold"/>
</dbReference>
<dbReference type="Gene3D" id="3.40.50.1820">
    <property type="entry name" value="alpha/beta hydrolase"/>
    <property type="match status" value="1"/>
</dbReference>
<dbReference type="PATRIC" id="fig|1200793.3.peg.644"/>
<name>J7TQY1_STRSL</name>
<dbReference type="GO" id="GO:0016020">
    <property type="term" value="C:membrane"/>
    <property type="evidence" value="ECO:0007669"/>
    <property type="project" value="TreeGrafter"/>
</dbReference>